<dbReference type="InterPro" id="IPR005467">
    <property type="entry name" value="His_kinase_dom"/>
</dbReference>
<feature type="domain" description="PAC" evidence="17">
    <location>
        <begin position="204"/>
        <end position="256"/>
    </location>
</feature>
<keyword evidence="11" id="KW-0902">Two-component regulatory system</keyword>
<dbReference type="SMART" id="SM00388">
    <property type="entry name" value="HisKA"/>
    <property type="match status" value="1"/>
</dbReference>
<keyword evidence="7" id="KW-0547">Nucleotide-binding</keyword>
<gene>
    <name evidence="18" type="ORF">HC246_21325</name>
</gene>
<dbReference type="EC" id="2.7.13.3" evidence="3"/>
<dbReference type="PROSITE" id="PS50109">
    <property type="entry name" value="HIS_KIN"/>
    <property type="match status" value="1"/>
</dbReference>
<dbReference type="Gene3D" id="3.30.450.20">
    <property type="entry name" value="PAS domain"/>
    <property type="match status" value="3"/>
</dbReference>
<dbReference type="CDD" id="cd00082">
    <property type="entry name" value="HisKA"/>
    <property type="match status" value="1"/>
</dbReference>
<evidence type="ECO:0000256" key="3">
    <source>
        <dbReference type="ARBA" id="ARBA00012438"/>
    </source>
</evidence>
<comment type="caution">
    <text evidence="18">The sequence shown here is derived from an EMBL/GenBank/DDBJ whole genome shotgun (WGS) entry which is preliminary data.</text>
</comment>
<dbReference type="SUPFAM" id="SSF47384">
    <property type="entry name" value="Homodimeric domain of signal transducing histidine kinase"/>
    <property type="match status" value="1"/>
</dbReference>
<sequence length="781" mass="89157">MLPRTSYRIRAYAIAVLLVPIAIMLTYLYSYFLLQHPTDIPIFAAFYVAVCLSTWYGGRYAGLTTTVLSVIAIDYYFLPPFDNWSTSIKDGFRLGVYAGIMLLLNWLITKLVDSRNQIKKISQQQLLQSKDLLHQALQAADMGVWEYELSTQNMIWSSEHEKLFGLEQGAFDGRYETFESFIHTDDRQIVKKSLQLATNQQEILNTRFRIVWADGSLHWLEYRGKLIYDEKGQRLSINGIGMNVDARIQAKEALQNLNLELEDKVKQRTLALQETEARYRAIVEDQTELIVRYRPDSTVVFANDAYCHYFGMKQEEVISQSYAPVVFADDLEYVNRQVQSISATNPIVMITNRVVVNGEIRWTQWNNHLLVDENGKAVELQAVGRDITPWKQAEEALQISEERLKLALEGSGDGLWDWDITNSKVYVSPRWLEMLDYAENELSINLSNWANLIHPDDKSWVLDLLNDHLQNSNARYAYDYRVQTKSGQWKWIANFGKVVARDKDGKPLRMVGTHKDISDRKKAEEQLQLSSERISLANAELSRAARLKDEFLAGMSHELRTPLNAILGMSEILLEELHGRINSSQKQSVNLIESSGKHLLNLINDILDLSKIEAGRMELEINSVEVQQLCKDSLSFVKEMAFKKNIQIRYDIARGIDHVELDERRIRQVLINLLSNAVKFTPEGGEVQLSVICPEPEKIEFAISDTGIGIATDQMDKLFQPFMQIDSKLSRRYSGTGLGLSLVRRIVELHGGSVTLESEVGQGLSTGQKFNGVKEGLRIEM</sequence>
<dbReference type="InterPro" id="IPR000700">
    <property type="entry name" value="PAS-assoc_C"/>
</dbReference>
<feature type="domain" description="PAC" evidence="17">
    <location>
        <begin position="343"/>
        <end position="399"/>
    </location>
</feature>
<dbReference type="CDD" id="cd16922">
    <property type="entry name" value="HATPase_EvgS-ArcB-TorS-like"/>
    <property type="match status" value="1"/>
</dbReference>
<dbReference type="InterPro" id="IPR025201">
    <property type="entry name" value="KdpD_TM"/>
</dbReference>
<dbReference type="InterPro" id="IPR001610">
    <property type="entry name" value="PAC"/>
</dbReference>
<evidence type="ECO:0000256" key="7">
    <source>
        <dbReference type="ARBA" id="ARBA00022741"/>
    </source>
</evidence>
<protein>
    <recommendedName>
        <fullName evidence="3">histidine kinase</fullName>
        <ecNumber evidence="3">2.7.13.3</ecNumber>
    </recommendedName>
</protein>
<comment type="subcellular location">
    <subcellularLocation>
        <location evidence="2">Membrane</location>
        <topology evidence="2">Multi-pass membrane protein</topology>
    </subcellularLocation>
</comment>
<evidence type="ECO:0000256" key="4">
    <source>
        <dbReference type="ARBA" id="ARBA00022553"/>
    </source>
</evidence>
<feature type="transmembrane region" description="Helical" evidence="14">
    <location>
        <begin position="12"/>
        <end position="34"/>
    </location>
</feature>
<dbReference type="PROSITE" id="PS50112">
    <property type="entry name" value="PAS"/>
    <property type="match status" value="3"/>
</dbReference>
<dbReference type="Pfam" id="PF00512">
    <property type="entry name" value="HisKA"/>
    <property type="match status" value="1"/>
</dbReference>
<evidence type="ECO:0000313" key="18">
    <source>
        <dbReference type="EMBL" id="NMF60500.1"/>
    </source>
</evidence>
<dbReference type="Proteomes" id="UP000738376">
    <property type="component" value="Unassembled WGS sequence"/>
</dbReference>
<proteinExistence type="predicted"/>
<evidence type="ECO:0000259" key="17">
    <source>
        <dbReference type="PROSITE" id="PS50113"/>
    </source>
</evidence>
<name>A0ABX1LWD6_9CYAN</name>
<organism evidence="18 19">
    <name type="scientific">Pseudanabaena yagii GIHE-NHR1</name>
    <dbReference type="NCBI Taxonomy" id="2722753"/>
    <lineage>
        <taxon>Bacteria</taxon>
        <taxon>Bacillati</taxon>
        <taxon>Cyanobacteriota</taxon>
        <taxon>Cyanophyceae</taxon>
        <taxon>Pseudanabaenales</taxon>
        <taxon>Pseudanabaenaceae</taxon>
        <taxon>Pseudanabaena</taxon>
        <taxon>Pseudanabaena yagii</taxon>
    </lineage>
</organism>
<evidence type="ECO:0000259" key="15">
    <source>
        <dbReference type="PROSITE" id="PS50109"/>
    </source>
</evidence>
<dbReference type="Gene3D" id="1.10.287.130">
    <property type="match status" value="1"/>
</dbReference>
<evidence type="ECO:0000256" key="8">
    <source>
        <dbReference type="ARBA" id="ARBA00022777"/>
    </source>
</evidence>
<dbReference type="InterPro" id="IPR004358">
    <property type="entry name" value="Sig_transdc_His_kin-like_C"/>
</dbReference>
<dbReference type="RefSeq" id="WP_169365448.1">
    <property type="nucleotide sequence ID" value="NZ_JAAVJL010000003.1"/>
</dbReference>
<keyword evidence="10 14" id="KW-1133">Transmembrane helix</keyword>
<feature type="domain" description="PAS" evidence="16">
    <location>
        <begin position="275"/>
        <end position="345"/>
    </location>
</feature>
<dbReference type="InterPro" id="IPR036097">
    <property type="entry name" value="HisK_dim/P_sf"/>
</dbReference>
<dbReference type="Pfam" id="PF13493">
    <property type="entry name" value="DUF4118"/>
    <property type="match status" value="1"/>
</dbReference>
<evidence type="ECO:0000256" key="1">
    <source>
        <dbReference type="ARBA" id="ARBA00000085"/>
    </source>
</evidence>
<keyword evidence="5" id="KW-0808">Transferase</keyword>
<evidence type="ECO:0000256" key="10">
    <source>
        <dbReference type="ARBA" id="ARBA00022989"/>
    </source>
</evidence>
<dbReference type="EMBL" id="JAAVJL010000003">
    <property type="protein sequence ID" value="NMF60500.1"/>
    <property type="molecule type" value="Genomic_DNA"/>
</dbReference>
<dbReference type="SUPFAM" id="SSF55874">
    <property type="entry name" value="ATPase domain of HSP90 chaperone/DNA topoisomerase II/histidine kinase"/>
    <property type="match status" value="1"/>
</dbReference>
<evidence type="ECO:0000259" key="16">
    <source>
        <dbReference type="PROSITE" id="PS50112"/>
    </source>
</evidence>
<dbReference type="Gene3D" id="3.30.565.10">
    <property type="entry name" value="Histidine kinase-like ATPase, C-terminal domain"/>
    <property type="match status" value="1"/>
</dbReference>
<comment type="catalytic activity">
    <reaction evidence="1">
        <text>ATP + protein L-histidine = ADP + protein N-phospho-L-histidine.</text>
        <dbReference type="EC" id="2.7.13.3"/>
    </reaction>
</comment>
<feature type="domain" description="Histidine kinase" evidence="15">
    <location>
        <begin position="554"/>
        <end position="763"/>
    </location>
</feature>
<evidence type="ECO:0000256" key="2">
    <source>
        <dbReference type="ARBA" id="ARBA00004141"/>
    </source>
</evidence>
<dbReference type="InterPro" id="IPR036890">
    <property type="entry name" value="HATPase_C_sf"/>
</dbReference>
<keyword evidence="12 14" id="KW-0472">Membrane</keyword>
<keyword evidence="4" id="KW-0597">Phosphoprotein</keyword>
<dbReference type="SMART" id="SM00086">
    <property type="entry name" value="PAC"/>
    <property type="match status" value="3"/>
</dbReference>
<keyword evidence="8" id="KW-0418">Kinase</keyword>
<keyword evidence="19" id="KW-1185">Reference proteome</keyword>
<reference evidence="18 19" key="1">
    <citation type="submission" date="2020-03" db="EMBL/GenBank/DDBJ databases">
        <title>Draft Genome Sequence of 2-Methylisoborneol Producing Pseudanabaena yagii Strain GIHE-NHR1 Isolated from North Han River in South Korea.</title>
        <authorList>
            <person name="Jeong J."/>
        </authorList>
    </citation>
    <scope>NUCLEOTIDE SEQUENCE [LARGE SCALE GENOMIC DNA]</scope>
    <source>
        <strain evidence="18 19">GIHE-NHR1</strain>
    </source>
</reference>
<feature type="domain" description="PAS" evidence="16">
    <location>
        <begin position="129"/>
        <end position="201"/>
    </location>
</feature>
<feature type="transmembrane region" description="Helical" evidence="14">
    <location>
        <begin position="94"/>
        <end position="112"/>
    </location>
</feature>
<keyword evidence="6 14" id="KW-0812">Transmembrane</keyword>
<accession>A0ABX1LWD6</accession>
<evidence type="ECO:0000256" key="11">
    <source>
        <dbReference type="ARBA" id="ARBA00023012"/>
    </source>
</evidence>
<dbReference type="Pfam" id="PF00989">
    <property type="entry name" value="PAS"/>
    <property type="match status" value="1"/>
</dbReference>
<feature type="coiled-coil region" evidence="13">
    <location>
        <begin position="247"/>
        <end position="278"/>
    </location>
</feature>
<dbReference type="Pfam" id="PF08447">
    <property type="entry name" value="PAS_3"/>
    <property type="match status" value="2"/>
</dbReference>
<dbReference type="SMART" id="SM00387">
    <property type="entry name" value="HATPase_c"/>
    <property type="match status" value="1"/>
</dbReference>
<feature type="domain" description="PAC" evidence="17">
    <location>
        <begin position="476"/>
        <end position="529"/>
    </location>
</feature>
<dbReference type="InterPro" id="IPR035965">
    <property type="entry name" value="PAS-like_dom_sf"/>
</dbReference>
<evidence type="ECO:0000256" key="14">
    <source>
        <dbReference type="SAM" id="Phobius"/>
    </source>
</evidence>
<dbReference type="PRINTS" id="PR00344">
    <property type="entry name" value="BCTRLSENSOR"/>
</dbReference>
<dbReference type="InterPro" id="IPR003594">
    <property type="entry name" value="HATPase_dom"/>
</dbReference>
<evidence type="ECO:0000256" key="12">
    <source>
        <dbReference type="ARBA" id="ARBA00023136"/>
    </source>
</evidence>
<evidence type="ECO:0000256" key="6">
    <source>
        <dbReference type="ARBA" id="ARBA00022692"/>
    </source>
</evidence>
<dbReference type="PANTHER" id="PTHR43047">
    <property type="entry name" value="TWO-COMPONENT HISTIDINE PROTEIN KINASE"/>
    <property type="match status" value="1"/>
</dbReference>
<evidence type="ECO:0000256" key="9">
    <source>
        <dbReference type="ARBA" id="ARBA00022840"/>
    </source>
</evidence>
<dbReference type="PROSITE" id="PS50113">
    <property type="entry name" value="PAC"/>
    <property type="match status" value="3"/>
</dbReference>
<dbReference type="Pfam" id="PF02518">
    <property type="entry name" value="HATPase_c"/>
    <property type="match status" value="1"/>
</dbReference>
<keyword evidence="9" id="KW-0067">ATP-binding</keyword>
<dbReference type="InterPro" id="IPR000014">
    <property type="entry name" value="PAS"/>
</dbReference>
<dbReference type="InterPro" id="IPR038318">
    <property type="entry name" value="KdpD_sf"/>
</dbReference>
<dbReference type="InterPro" id="IPR003661">
    <property type="entry name" value="HisK_dim/P_dom"/>
</dbReference>
<dbReference type="InterPro" id="IPR013767">
    <property type="entry name" value="PAS_fold"/>
</dbReference>
<feature type="transmembrane region" description="Helical" evidence="14">
    <location>
        <begin position="61"/>
        <end position="78"/>
    </location>
</feature>
<dbReference type="InterPro" id="IPR013655">
    <property type="entry name" value="PAS_fold_3"/>
</dbReference>
<feature type="domain" description="PAS" evidence="16">
    <location>
        <begin position="400"/>
        <end position="472"/>
    </location>
</feature>
<dbReference type="PANTHER" id="PTHR43047:SF63">
    <property type="entry name" value="HISTIDINE KINASE"/>
    <property type="match status" value="1"/>
</dbReference>
<dbReference type="SMART" id="SM00091">
    <property type="entry name" value="PAS"/>
    <property type="match status" value="3"/>
</dbReference>
<evidence type="ECO:0000256" key="5">
    <source>
        <dbReference type="ARBA" id="ARBA00022679"/>
    </source>
</evidence>
<dbReference type="SUPFAM" id="SSF55785">
    <property type="entry name" value="PYP-like sensor domain (PAS domain)"/>
    <property type="match status" value="3"/>
</dbReference>
<dbReference type="CDD" id="cd00130">
    <property type="entry name" value="PAS"/>
    <property type="match status" value="3"/>
</dbReference>
<keyword evidence="13" id="KW-0175">Coiled coil</keyword>
<dbReference type="Gene3D" id="1.20.120.620">
    <property type="entry name" value="Backbone structure of the membrane domain of e. Coli histidine kinase receptor kdpd"/>
    <property type="match status" value="1"/>
</dbReference>
<dbReference type="NCBIfam" id="TIGR00229">
    <property type="entry name" value="sensory_box"/>
    <property type="match status" value="3"/>
</dbReference>
<evidence type="ECO:0000313" key="19">
    <source>
        <dbReference type="Proteomes" id="UP000738376"/>
    </source>
</evidence>
<evidence type="ECO:0000256" key="13">
    <source>
        <dbReference type="SAM" id="Coils"/>
    </source>
</evidence>